<protein>
    <recommendedName>
        <fullName evidence="5">Transmembrane protein</fullName>
    </recommendedName>
</protein>
<feature type="transmembrane region" description="Helical" evidence="2">
    <location>
        <begin position="61"/>
        <end position="77"/>
    </location>
</feature>
<evidence type="ECO:0000256" key="1">
    <source>
        <dbReference type="SAM" id="MobiDB-lite"/>
    </source>
</evidence>
<feature type="region of interest" description="Disordered" evidence="1">
    <location>
        <begin position="298"/>
        <end position="342"/>
    </location>
</feature>
<sequence length="430" mass="47406">MIFFSAFSCLLAGKDFTESAIGRLMFNQAAFLEQLVRAPFSLVVTGVRAASYLACAYVNSLLAVIYAALDLLWFVYVDWGPVAHRPWKKVWQALPSLLLQAAIWALLVEVVLILVYLRFGNVYKRISRHWTGRVSARPESVDGEHLPARFPVCMKNFSCSGEDSFAEFLLMRREQFREARKRKSPKRENTPVDSFDEDNDAAYGATTYNGESKEHYHADLLLSSGGRQSASETESEYDSEETDSEDGDFLGKQTNTHGEEDHLAQTWVAGGDIKSLFAPLELEGKLYNAFRSNREAAEGSEGYESEQAVNTPASEGFELEDANEWPRRHSPASEGHVGRRVDVDEPSLTCELSGPEPACYEMEEFTDGFPGSPLLKASPKGGSNGDAEEAAASLHSRSKGGTELEECEAEEDEDWCIVADGASKAGAEGC</sequence>
<name>U6M754_EIMMA</name>
<reference evidence="3" key="2">
    <citation type="submission" date="2013-10" db="EMBL/GenBank/DDBJ databases">
        <authorList>
            <person name="Aslett M."/>
        </authorList>
    </citation>
    <scope>NUCLEOTIDE SEQUENCE [LARGE SCALE GENOMIC DNA]</scope>
    <source>
        <strain evidence="3">Weybridge</strain>
    </source>
</reference>
<keyword evidence="2" id="KW-0472">Membrane</keyword>
<dbReference type="VEuPathDB" id="ToxoDB:EMWEY_00014940"/>
<dbReference type="OrthoDB" id="10601206at2759"/>
<dbReference type="Proteomes" id="UP000030763">
    <property type="component" value="Unassembled WGS sequence"/>
</dbReference>
<feature type="compositionally biased region" description="Acidic residues" evidence="1">
    <location>
        <begin position="233"/>
        <end position="248"/>
    </location>
</feature>
<dbReference type="RefSeq" id="XP_013334945.1">
    <property type="nucleotide sequence ID" value="XM_013479491.1"/>
</dbReference>
<evidence type="ECO:0000313" key="4">
    <source>
        <dbReference type="Proteomes" id="UP000030763"/>
    </source>
</evidence>
<dbReference type="GeneID" id="25335480"/>
<dbReference type="AlphaFoldDB" id="U6M754"/>
<reference evidence="3" key="1">
    <citation type="submission" date="2013-10" db="EMBL/GenBank/DDBJ databases">
        <title>Genomic analysis of the causative agents of coccidiosis in chickens.</title>
        <authorList>
            <person name="Reid A.J."/>
            <person name="Blake D."/>
            <person name="Billington K."/>
            <person name="Browne H."/>
            <person name="Dunn M."/>
            <person name="Hung S."/>
            <person name="Kawahara F."/>
            <person name="Miranda-Saavedra D."/>
            <person name="Mourier T."/>
            <person name="Nagra H."/>
            <person name="Otto T.D."/>
            <person name="Rawlings N."/>
            <person name="Sanchez A."/>
            <person name="Sanders M."/>
            <person name="Subramaniam C."/>
            <person name="Tay Y."/>
            <person name="Dear P."/>
            <person name="Doerig C."/>
            <person name="Gruber A."/>
            <person name="Parkinson J."/>
            <person name="Shirley M."/>
            <person name="Wan K.L."/>
            <person name="Berriman M."/>
            <person name="Tomley F."/>
            <person name="Pain A."/>
        </authorList>
    </citation>
    <scope>NUCLEOTIDE SEQUENCE [LARGE SCALE GENOMIC DNA]</scope>
    <source>
        <strain evidence="3">Weybridge</strain>
    </source>
</reference>
<feature type="region of interest" description="Disordered" evidence="1">
    <location>
        <begin position="223"/>
        <end position="255"/>
    </location>
</feature>
<gene>
    <name evidence="3" type="ORF">EMWEY_00014940</name>
</gene>
<keyword evidence="2" id="KW-1133">Transmembrane helix</keyword>
<keyword evidence="2" id="KW-0812">Transmembrane</keyword>
<keyword evidence="4" id="KW-1185">Reference proteome</keyword>
<evidence type="ECO:0000256" key="2">
    <source>
        <dbReference type="SAM" id="Phobius"/>
    </source>
</evidence>
<feature type="region of interest" description="Disordered" evidence="1">
    <location>
        <begin position="364"/>
        <end position="407"/>
    </location>
</feature>
<evidence type="ECO:0000313" key="3">
    <source>
        <dbReference type="EMBL" id="CDJ58299.1"/>
    </source>
</evidence>
<evidence type="ECO:0008006" key="5">
    <source>
        <dbReference type="Google" id="ProtNLM"/>
    </source>
</evidence>
<feature type="transmembrane region" description="Helical" evidence="2">
    <location>
        <begin position="97"/>
        <end position="119"/>
    </location>
</feature>
<dbReference type="EMBL" id="HG719582">
    <property type="protein sequence ID" value="CDJ58299.1"/>
    <property type="molecule type" value="Genomic_DNA"/>
</dbReference>
<dbReference type="OMA" id="CYEMEEF"/>
<feature type="region of interest" description="Disordered" evidence="1">
    <location>
        <begin position="179"/>
        <end position="209"/>
    </location>
</feature>
<proteinExistence type="predicted"/>
<accession>U6M754</accession>
<organism evidence="3 4">
    <name type="scientific">Eimeria maxima</name>
    <name type="common">Coccidian parasite</name>
    <dbReference type="NCBI Taxonomy" id="5804"/>
    <lineage>
        <taxon>Eukaryota</taxon>
        <taxon>Sar</taxon>
        <taxon>Alveolata</taxon>
        <taxon>Apicomplexa</taxon>
        <taxon>Conoidasida</taxon>
        <taxon>Coccidia</taxon>
        <taxon>Eucoccidiorida</taxon>
        <taxon>Eimeriorina</taxon>
        <taxon>Eimeriidae</taxon>
        <taxon>Eimeria</taxon>
    </lineage>
</organism>